<keyword evidence="3" id="KW-1185">Reference proteome</keyword>
<gene>
    <name evidence="2" type="ORF">HGA07_24645</name>
</gene>
<accession>A0A7X6M3R9</accession>
<dbReference type="Gene3D" id="3.50.80.10">
    <property type="entry name" value="D-tyrosyl-tRNA(Tyr) deacylase"/>
    <property type="match status" value="1"/>
</dbReference>
<dbReference type="Proteomes" id="UP000523447">
    <property type="component" value="Unassembled WGS sequence"/>
</dbReference>
<organism evidence="2 3">
    <name type="scientific">Nocardia veterana</name>
    <dbReference type="NCBI Taxonomy" id="132249"/>
    <lineage>
        <taxon>Bacteria</taxon>
        <taxon>Bacillati</taxon>
        <taxon>Actinomycetota</taxon>
        <taxon>Actinomycetes</taxon>
        <taxon>Mycobacteriales</taxon>
        <taxon>Nocardiaceae</taxon>
        <taxon>Nocardia</taxon>
    </lineage>
</organism>
<reference evidence="2 3" key="1">
    <citation type="submission" date="2020-04" db="EMBL/GenBank/DDBJ databases">
        <title>MicrobeNet Type strains.</title>
        <authorList>
            <person name="Nicholson A.C."/>
        </authorList>
    </citation>
    <scope>NUCLEOTIDE SEQUENCE [LARGE SCALE GENOMIC DNA]</scope>
    <source>
        <strain evidence="2 3">DSM 44445</strain>
    </source>
</reference>
<evidence type="ECO:0000313" key="3">
    <source>
        <dbReference type="Proteomes" id="UP000523447"/>
    </source>
</evidence>
<comment type="caution">
    <text evidence="2">The sequence shown here is derived from an EMBL/GenBank/DDBJ whole genome shotgun (WGS) entry which is preliminary data.</text>
</comment>
<name>A0A7X6M3R9_9NOCA</name>
<protein>
    <submittedName>
        <fullName evidence="2">Uncharacterized protein</fullName>
    </submittedName>
</protein>
<proteinExistence type="predicted"/>
<dbReference type="InterPro" id="IPR023509">
    <property type="entry name" value="DTD-like_sf"/>
</dbReference>
<feature type="region of interest" description="Disordered" evidence="1">
    <location>
        <begin position="132"/>
        <end position="174"/>
    </location>
</feature>
<dbReference type="AlphaFoldDB" id="A0A7X6M3R9"/>
<evidence type="ECO:0000313" key="2">
    <source>
        <dbReference type="EMBL" id="NKY88795.1"/>
    </source>
</evidence>
<sequence length="174" mass="18903">MRIVSNRCHLFEYEVTDAGPCAVGLDPAAVGVRKLFVDCLLLQVEIESGDAAVVAAAVEIIKTMAAHSDAGYIVIDGAAARPRPHRRAQAGPHDDVLTELADALDLLSELAERLEERGELVHPMPFGWNTIRHTELGGPRPRRVTRLRPAPPLPGRQRTGRAPRIAGSCRMPAR</sequence>
<dbReference type="RefSeq" id="WP_157171348.1">
    <property type="nucleotide sequence ID" value="NZ_CAWPHS010000028.1"/>
</dbReference>
<dbReference type="EMBL" id="JAAXPE010000034">
    <property type="protein sequence ID" value="NKY88795.1"/>
    <property type="molecule type" value="Genomic_DNA"/>
</dbReference>
<evidence type="ECO:0000256" key="1">
    <source>
        <dbReference type="SAM" id="MobiDB-lite"/>
    </source>
</evidence>